<evidence type="ECO:0000313" key="2">
    <source>
        <dbReference type="Proteomes" id="UP000499080"/>
    </source>
</evidence>
<protein>
    <submittedName>
        <fullName evidence="1">Uncharacterized protein</fullName>
    </submittedName>
</protein>
<reference evidence="1 2" key="1">
    <citation type="journal article" date="2019" name="Sci. Rep.">
        <title>Orb-weaving spider Araneus ventricosus genome elucidates the spidroin gene catalogue.</title>
        <authorList>
            <person name="Kono N."/>
            <person name="Nakamura H."/>
            <person name="Ohtoshi R."/>
            <person name="Moran D.A.P."/>
            <person name="Shinohara A."/>
            <person name="Yoshida Y."/>
            <person name="Fujiwara M."/>
            <person name="Mori M."/>
            <person name="Tomita M."/>
            <person name="Arakawa K."/>
        </authorList>
    </citation>
    <scope>NUCLEOTIDE SEQUENCE [LARGE SCALE GENOMIC DNA]</scope>
</reference>
<dbReference type="Proteomes" id="UP000499080">
    <property type="component" value="Unassembled WGS sequence"/>
</dbReference>
<comment type="caution">
    <text evidence="1">The sequence shown here is derived from an EMBL/GenBank/DDBJ whole genome shotgun (WGS) entry which is preliminary data.</text>
</comment>
<gene>
    <name evidence="1" type="ORF">AVEN_44506_1</name>
</gene>
<keyword evidence="2" id="KW-1185">Reference proteome</keyword>
<accession>A0A4Y2UEH7</accession>
<organism evidence="1 2">
    <name type="scientific">Araneus ventricosus</name>
    <name type="common">Orbweaver spider</name>
    <name type="synonym">Epeira ventricosa</name>
    <dbReference type="NCBI Taxonomy" id="182803"/>
    <lineage>
        <taxon>Eukaryota</taxon>
        <taxon>Metazoa</taxon>
        <taxon>Ecdysozoa</taxon>
        <taxon>Arthropoda</taxon>
        <taxon>Chelicerata</taxon>
        <taxon>Arachnida</taxon>
        <taxon>Araneae</taxon>
        <taxon>Araneomorphae</taxon>
        <taxon>Entelegynae</taxon>
        <taxon>Araneoidea</taxon>
        <taxon>Araneidae</taxon>
        <taxon>Araneus</taxon>
    </lineage>
</organism>
<proteinExistence type="predicted"/>
<dbReference type="AlphaFoldDB" id="A0A4Y2UEH7"/>
<evidence type="ECO:0000313" key="1">
    <source>
        <dbReference type="EMBL" id="GBO11439.1"/>
    </source>
</evidence>
<dbReference type="EMBL" id="BGPR01036295">
    <property type="protein sequence ID" value="GBO11439.1"/>
    <property type="molecule type" value="Genomic_DNA"/>
</dbReference>
<name>A0A4Y2UEH7_ARAVE</name>
<sequence length="112" mass="12711">MFTAYPKQMSSHRQTILPLATKSWRCKAERNGSTPFRVSFLPSTRGINVVRPFDLTATLARSPKLESTHEVLDFEFVGIPASPSRYANLHRFLKLAIAFSFPCSKNSILDYM</sequence>